<dbReference type="Proteomes" id="UP001530400">
    <property type="component" value="Unassembled WGS sequence"/>
</dbReference>
<feature type="domain" description="FAS1" evidence="1">
    <location>
        <begin position="54"/>
        <end position="168"/>
    </location>
</feature>
<gene>
    <name evidence="2" type="ORF">ACHAWO_000813</name>
</gene>
<evidence type="ECO:0000259" key="1">
    <source>
        <dbReference type="Pfam" id="PF02469"/>
    </source>
</evidence>
<dbReference type="InterPro" id="IPR000782">
    <property type="entry name" value="FAS1_domain"/>
</dbReference>
<name>A0ABD3NZ71_9STRA</name>
<keyword evidence="3" id="KW-1185">Reference proteome</keyword>
<evidence type="ECO:0000313" key="2">
    <source>
        <dbReference type="EMBL" id="KAL3780872.1"/>
    </source>
</evidence>
<dbReference type="EMBL" id="JALLPJ020000872">
    <property type="protein sequence ID" value="KAL3780872.1"/>
    <property type="molecule type" value="Genomic_DNA"/>
</dbReference>
<dbReference type="AlphaFoldDB" id="A0ABD3NZ71"/>
<dbReference type="Pfam" id="PF02469">
    <property type="entry name" value="Fasciclin"/>
    <property type="match status" value="1"/>
</dbReference>
<sequence>MCSAFAPIYTSKTTPVAALSALSSIRNRPPLNHRETQLHSNSANQAEQYISDQYPRFYYLMQQNPTCLERIRSSSRGFAIFAPSEEAMDALGDFLNLLEYSCSDVDMLPILQAMASWHVVSVPATVDIMKQFGVVSTREGELPVEEHNGSIYVNGVRVVQCFRFEDNVVTNYQDTEGNLLGSETVQGEGSVCLVYEMEGMVCPDELWTALYECYRSKNSETGAM</sequence>
<comment type="caution">
    <text evidence="2">The sequence shown here is derived from an EMBL/GenBank/DDBJ whole genome shotgun (WGS) entry which is preliminary data.</text>
</comment>
<proteinExistence type="predicted"/>
<reference evidence="2 3" key="1">
    <citation type="submission" date="2024-10" db="EMBL/GenBank/DDBJ databases">
        <title>Updated reference genomes for cyclostephanoid diatoms.</title>
        <authorList>
            <person name="Roberts W.R."/>
            <person name="Alverson A.J."/>
        </authorList>
    </citation>
    <scope>NUCLEOTIDE SEQUENCE [LARGE SCALE GENOMIC DNA]</scope>
    <source>
        <strain evidence="2 3">AJA010-31</strain>
    </source>
</reference>
<dbReference type="SUPFAM" id="SSF82153">
    <property type="entry name" value="FAS1 domain"/>
    <property type="match status" value="1"/>
</dbReference>
<evidence type="ECO:0000313" key="3">
    <source>
        <dbReference type="Proteomes" id="UP001530400"/>
    </source>
</evidence>
<accession>A0ABD3NZ71</accession>
<dbReference type="Gene3D" id="2.30.180.10">
    <property type="entry name" value="FAS1 domain"/>
    <property type="match status" value="1"/>
</dbReference>
<dbReference type="InterPro" id="IPR036378">
    <property type="entry name" value="FAS1_dom_sf"/>
</dbReference>
<protein>
    <recommendedName>
        <fullName evidence="1">FAS1 domain-containing protein</fullName>
    </recommendedName>
</protein>
<organism evidence="2 3">
    <name type="scientific">Cyclotella atomus</name>
    <dbReference type="NCBI Taxonomy" id="382360"/>
    <lineage>
        <taxon>Eukaryota</taxon>
        <taxon>Sar</taxon>
        <taxon>Stramenopiles</taxon>
        <taxon>Ochrophyta</taxon>
        <taxon>Bacillariophyta</taxon>
        <taxon>Coscinodiscophyceae</taxon>
        <taxon>Thalassiosirophycidae</taxon>
        <taxon>Stephanodiscales</taxon>
        <taxon>Stephanodiscaceae</taxon>
        <taxon>Cyclotella</taxon>
    </lineage>
</organism>